<dbReference type="EMBL" id="JAPZPY010000005">
    <property type="protein sequence ID" value="MCZ8379899.1"/>
    <property type="molecule type" value="Genomic_DNA"/>
</dbReference>
<feature type="compositionally biased region" description="Low complexity" evidence="1">
    <location>
        <begin position="108"/>
        <end position="122"/>
    </location>
</feature>
<evidence type="ECO:0000256" key="1">
    <source>
        <dbReference type="SAM" id="MobiDB-lite"/>
    </source>
</evidence>
<organism evidence="2 3">
    <name type="scientific">Mycobacterium hippophais</name>
    <dbReference type="NCBI Taxonomy" id="3016340"/>
    <lineage>
        <taxon>Bacteria</taxon>
        <taxon>Bacillati</taxon>
        <taxon>Actinomycetota</taxon>
        <taxon>Actinomycetes</taxon>
        <taxon>Mycobacteriales</taxon>
        <taxon>Mycobacteriaceae</taxon>
        <taxon>Mycobacterium</taxon>
    </lineage>
</organism>
<name>A0ABT4PTS9_9MYCO</name>
<keyword evidence="3" id="KW-1185">Reference proteome</keyword>
<dbReference type="Proteomes" id="UP001142153">
    <property type="component" value="Unassembled WGS sequence"/>
</dbReference>
<feature type="region of interest" description="Disordered" evidence="1">
    <location>
        <begin position="108"/>
        <end position="137"/>
    </location>
</feature>
<comment type="caution">
    <text evidence="2">The sequence shown here is derived from an EMBL/GenBank/DDBJ whole genome shotgun (WGS) entry which is preliminary data.</text>
</comment>
<accession>A0ABT4PTS9</accession>
<protein>
    <submittedName>
        <fullName evidence="2">Uncharacterized protein</fullName>
    </submittedName>
</protein>
<dbReference type="RefSeq" id="WP_269894569.1">
    <property type="nucleotide sequence ID" value="NZ_JAPZPY010000005.1"/>
</dbReference>
<proteinExistence type="predicted"/>
<evidence type="ECO:0000313" key="3">
    <source>
        <dbReference type="Proteomes" id="UP001142153"/>
    </source>
</evidence>
<gene>
    <name evidence="2" type="ORF">O6P37_13580</name>
</gene>
<sequence>MTPPPKVPGPKDVKAAAQFAAETAQGAVNDAFRGSRASLELVGQLPDLIENLVAATERLNAAIDRAERYLALADPMIRTMDAVLPQLEALVNTGNDVFNAVSTMPGASTLGRLTGRGTAGVPRDPPARGRGAPKKPR</sequence>
<reference evidence="2" key="1">
    <citation type="submission" date="2022-12" db="EMBL/GenBank/DDBJ databases">
        <authorList>
            <person name="Deng Y."/>
            <person name="Zhang Y.-Q."/>
        </authorList>
    </citation>
    <scope>NUCLEOTIDE SEQUENCE</scope>
    <source>
        <strain evidence="2">CPCC 205372</strain>
    </source>
</reference>
<evidence type="ECO:0000313" key="2">
    <source>
        <dbReference type="EMBL" id="MCZ8379899.1"/>
    </source>
</evidence>